<gene>
    <name evidence="12" type="primary">iscS_2</name>
    <name evidence="12" type="ORF">Pla123a_31770</name>
</gene>
<dbReference type="InterPro" id="IPR015422">
    <property type="entry name" value="PyrdxlP-dep_Trfase_small"/>
</dbReference>
<dbReference type="OrthoDB" id="9808002at2"/>
<dbReference type="PROSITE" id="PS00595">
    <property type="entry name" value="AA_TRANSFER_CLASS_5"/>
    <property type="match status" value="1"/>
</dbReference>
<dbReference type="PANTHER" id="PTHR11601">
    <property type="entry name" value="CYSTEINE DESULFURYLASE FAMILY MEMBER"/>
    <property type="match status" value="1"/>
</dbReference>
<comment type="caution">
    <text evidence="12">The sequence shown here is derived from an EMBL/GenBank/DDBJ whole genome shotgun (WGS) entry which is preliminary data.</text>
</comment>
<accession>A0A5C5YLG0</accession>
<dbReference type="SUPFAM" id="SSF53383">
    <property type="entry name" value="PLP-dependent transferases"/>
    <property type="match status" value="1"/>
</dbReference>
<dbReference type="RefSeq" id="WP_146588620.1">
    <property type="nucleotide sequence ID" value="NZ_SJPO01000007.1"/>
</dbReference>
<evidence type="ECO:0000256" key="7">
    <source>
        <dbReference type="ARBA" id="ARBA00023004"/>
    </source>
</evidence>
<evidence type="ECO:0000256" key="4">
    <source>
        <dbReference type="ARBA" id="ARBA00022679"/>
    </source>
</evidence>
<comment type="catalytic activity">
    <reaction evidence="9">
        <text>(sulfur carrier)-H + L-cysteine = (sulfur carrier)-SH + L-alanine</text>
        <dbReference type="Rhea" id="RHEA:43892"/>
        <dbReference type="Rhea" id="RHEA-COMP:14737"/>
        <dbReference type="Rhea" id="RHEA-COMP:14739"/>
        <dbReference type="ChEBI" id="CHEBI:29917"/>
        <dbReference type="ChEBI" id="CHEBI:35235"/>
        <dbReference type="ChEBI" id="CHEBI:57972"/>
        <dbReference type="ChEBI" id="CHEBI:64428"/>
        <dbReference type="EC" id="2.8.1.7"/>
    </reaction>
</comment>
<evidence type="ECO:0000313" key="12">
    <source>
        <dbReference type="EMBL" id="TWT75667.1"/>
    </source>
</evidence>
<keyword evidence="4 12" id="KW-0808">Transferase</keyword>
<evidence type="ECO:0000259" key="11">
    <source>
        <dbReference type="Pfam" id="PF00266"/>
    </source>
</evidence>
<keyword evidence="13" id="KW-1185">Reference proteome</keyword>
<comment type="similarity">
    <text evidence="2">Belongs to the class-V pyridoxal-phosphate-dependent aminotransferase family. NifS/IscS subfamily.</text>
</comment>
<dbReference type="PANTHER" id="PTHR11601:SF34">
    <property type="entry name" value="CYSTEINE DESULFURASE"/>
    <property type="match status" value="1"/>
</dbReference>
<dbReference type="InterPro" id="IPR000192">
    <property type="entry name" value="Aminotrans_V_dom"/>
</dbReference>
<dbReference type="Proteomes" id="UP000318478">
    <property type="component" value="Unassembled WGS sequence"/>
</dbReference>
<keyword evidence="5" id="KW-0479">Metal-binding</keyword>
<keyword evidence="8" id="KW-0411">Iron-sulfur</keyword>
<evidence type="ECO:0000256" key="1">
    <source>
        <dbReference type="ARBA" id="ARBA00001933"/>
    </source>
</evidence>
<dbReference type="Pfam" id="PF00266">
    <property type="entry name" value="Aminotran_5"/>
    <property type="match status" value="1"/>
</dbReference>
<name>A0A5C5YLG0_9BACT</name>
<evidence type="ECO:0000256" key="8">
    <source>
        <dbReference type="ARBA" id="ARBA00023014"/>
    </source>
</evidence>
<keyword evidence="7" id="KW-0408">Iron</keyword>
<evidence type="ECO:0000256" key="6">
    <source>
        <dbReference type="ARBA" id="ARBA00022898"/>
    </source>
</evidence>
<dbReference type="EMBL" id="SJPO01000007">
    <property type="protein sequence ID" value="TWT75667.1"/>
    <property type="molecule type" value="Genomic_DNA"/>
</dbReference>
<evidence type="ECO:0000256" key="5">
    <source>
        <dbReference type="ARBA" id="ARBA00022723"/>
    </source>
</evidence>
<protein>
    <recommendedName>
        <fullName evidence="3">cysteine desulfurase</fullName>
        <ecNumber evidence="3">2.8.1.7</ecNumber>
    </recommendedName>
</protein>
<dbReference type="Gene3D" id="1.10.260.50">
    <property type="match status" value="1"/>
</dbReference>
<dbReference type="Gene3D" id="3.40.640.10">
    <property type="entry name" value="Type I PLP-dependent aspartate aminotransferase-like (Major domain)"/>
    <property type="match status" value="1"/>
</dbReference>
<evidence type="ECO:0000256" key="9">
    <source>
        <dbReference type="ARBA" id="ARBA00050776"/>
    </source>
</evidence>
<dbReference type="EC" id="2.8.1.7" evidence="3"/>
<dbReference type="GO" id="GO:0046872">
    <property type="term" value="F:metal ion binding"/>
    <property type="evidence" value="ECO:0007669"/>
    <property type="project" value="UniProtKB-KW"/>
</dbReference>
<dbReference type="InterPro" id="IPR020578">
    <property type="entry name" value="Aminotrans_V_PyrdxlP_BS"/>
</dbReference>
<dbReference type="Gene3D" id="3.90.1150.10">
    <property type="entry name" value="Aspartate Aminotransferase, domain 1"/>
    <property type="match status" value="1"/>
</dbReference>
<dbReference type="InterPro" id="IPR015421">
    <property type="entry name" value="PyrdxlP-dep_Trfase_major"/>
</dbReference>
<organism evidence="12 13">
    <name type="scientific">Posidoniimonas polymericola</name>
    <dbReference type="NCBI Taxonomy" id="2528002"/>
    <lineage>
        <taxon>Bacteria</taxon>
        <taxon>Pseudomonadati</taxon>
        <taxon>Planctomycetota</taxon>
        <taxon>Planctomycetia</taxon>
        <taxon>Pirellulales</taxon>
        <taxon>Lacipirellulaceae</taxon>
        <taxon>Posidoniimonas</taxon>
    </lineage>
</organism>
<dbReference type="InterPro" id="IPR015424">
    <property type="entry name" value="PyrdxlP-dep_Trfase"/>
</dbReference>
<sequence>MSLYLDSHATTPLDPRVREVILRHLDPSFGNAGSTHEFGQRGKDAVNAARDQIARVVHARRHEVVLTSGATESNNLALLGLAAHGERTGRRHLVSTEIEHKAVLEPLAVLQERGFEVTLVPAEPSGRVAADAVLAAVRPDTLLVSVMQVNNETGIAQPVDAIAAALGDSAAFLHVDAAQGYGKDLVPLTHDRIDLISVSAHKIHGPQGVGCLIARRRAGILPPLEPIIHGGGQEFGLRSGSLPVALIAGFGLAAELAADERNSRHQHCVRLKKHFVRAFTDLGAALHGDAEFALPNALNMSLPGLDSDQALEALAGVAAVSDGAACTTICATASHVLASMGVTGAELDGAVRLSWSHLTPESEVVAAIPKMVQRLQAARAPHDVWPAPDA</sequence>
<dbReference type="InterPro" id="IPR016454">
    <property type="entry name" value="Cysteine_dSase"/>
</dbReference>
<evidence type="ECO:0000313" key="13">
    <source>
        <dbReference type="Proteomes" id="UP000318478"/>
    </source>
</evidence>
<evidence type="ECO:0000256" key="2">
    <source>
        <dbReference type="ARBA" id="ARBA00006490"/>
    </source>
</evidence>
<dbReference type="PIRSF" id="PIRSF005572">
    <property type="entry name" value="NifS"/>
    <property type="match status" value="1"/>
</dbReference>
<comment type="cofactor">
    <cofactor evidence="1 10">
        <name>pyridoxal 5'-phosphate</name>
        <dbReference type="ChEBI" id="CHEBI:597326"/>
    </cofactor>
</comment>
<keyword evidence="6" id="KW-0663">Pyridoxal phosphate</keyword>
<dbReference type="AlphaFoldDB" id="A0A5C5YLG0"/>
<dbReference type="GO" id="GO:0051536">
    <property type="term" value="F:iron-sulfur cluster binding"/>
    <property type="evidence" value="ECO:0007669"/>
    <property type="project" value="UniProtKB-KW"/>
</dbReference>
<dbReference type="GO" id="GO:0031071">
    <property type="term" value="F:cysteine desulfurase activity"/>
    <property type="evidence" value="ECO:0007669"/>
    <property type="project" value="UniProtKB-EC"/>
</dbReference>
<reference evidence="12 13" key="1">
    <citation type="submission" date="2019-02" db="EMBL/GenBank/DDBJ databases">
        <title>Deep-cultivation of Planctomycetes and their phenomic and genomic characterization uncovers novel biology.</title>
        <authorList>
            <person name="Wiegand S."/>
            <person name="Jogler M."/>
            <person name="Boedeker C."/>
            <person name="Pinto D."/>
            <person name="Vollmers J."/>
            <person name="Rivas-Marin E."/>
            <person name="Kohn T."/>
            <person name="Peeters S.H."/>
            <person name="Heuer A."/>
            <person name="Rast P."/>
            <person name="Oberbeckmann S."/>
            <person name="Bunk B."/>
            <person name="Jeske O."/>
            <person name="Meyerdierks A."/>
            <person name="Storesund J.E."/>
            <person name="Kallscheuer N."/>
            <person name="Luecker S."/>
            <person name="Lage O.M."/>
            <person name="Pohl T."/>
            <person name="Merkel B.J."/>
            <person name="Hornburger P."/>
            <person name="Mueller R.-W."/>
            <person name="Bruemmer F."/>
            <person name="Labrenz M."/>
            <person name="Spormann A.M."/>
            <person name="Op Den Camp H."/>
            <person name="Overmann J."/>
            <person name="Amann R."/>
            <person name="Jetten M.S.M."/>
            <person name="Mascher T."/>
            <person name="Medema M.H."/>
            <person name="Devos D.P."/>
            <person name="Kaster A.-K."/>
            <person name="Ovreas L."/>
            <person name="Rohde M."/>
            <person name="Galperin M.Y."/>
            <person name="Jogler C."/>
        </authorList>
    </citation>
    <scope>NUCLEOTIDE SEQUENCE [LARGE SCALE GENOMIC DNA]</scope>
    <source>
        <strain evidence="12 13">Pla123a</strain>
    </source>
</reference>
<evidence type="ECO:0000256" key="10">
    <source>
        <dbReference type="RuleBase" id="RU004504"/>
    </source>
</evidence>
<evidence type="ECO:0000256" key="3">
    <source>
        <dbReference type="ARBA" id="ARBA00012239"/>
    </source>
</evidence>
<feature type="domain" description="Aminotransferase class V" evidence="11">
    <location>
        <begin position="4"/>
        <end position="364"/>
    </location>
</feature>
<proteinExistence type="inferred from homology"/>